<evidence type="ECO:0000256" key="1">
    <source>
        <dbReference type="ARBA" id="ARBA00004173"/>
    </source>
</evidence>
<dbReference type="Proteomes" id="UP001152888">
    <property type="component" value="Unassembled WGS sequence"/>
</dbReference>
<dbReference type="AlphaFoldDB" id="A0A9P0L4C7"/>
<evidence type="ECO:0000256" key="7">
    <source>
        <dbReference type="ARBA" id="ARBA00035545"/>
    </source>
</evidence>
<evidence type="ECO:0000313" key="8">
    <source>
        <dbReference type="EMBL" id="CAH1983934.1"/>
    </source>
</evidence>
<comment type="subcellular location">
    <subcellularLocation>
        <location evidence="1">Mitochondrion</location>
    </subcellularLocation>
</comment>
<dbReference type="GO" id="GO:0006412">
    <property type="term" value="P:translation"/>
    <property type="evidence" value="ECO:0007669"/>
    <property type="project" value="InterPro"/>
</dbReference>
<dbReference type="EMBL" id="CAKOFQ010006947">
    <property type="protein sequence ID" value="CAH1983934.1"/>
    <property type="molecule type" value="Genomic_DNA"/>
</dbReference>
<organism evidence="8 9">
    <name type="scientific">Acanthoscelides obtectus</name>
    <name type="common">Bean weevil</name>
    <name type="synonym">Bruchus obtectus</name>
    <dbReference type="NCBI Taxonomy" id="200917"/>
    <lineage>
        <taxon>Eukaryota</taxon>
        <taxon>Metazoa</taxon>
        <taxon>Ecdysozoa</taxon>
        <taxon>Arthropoda</taxon>
        <taxon>Hexapoda</taxon>
        <taxon>Insecta</taxon>
        <taxon>Pterygota</taxon>
        <taxon>Neoptera</taxon>
        <taxon>Endopterygota</taxon>
        <taxon>Coleoptera</taxon>
        <taxon>Polyphaga</taxon>
        <taxon>Cucujiformia</taxon>
        <taxon>Chrysomeloidea</taxon>
        <taxon>Chrysomelidae</taxon>
        <taxon>Bruchinae</taxon>
        <taxon>Bruchini</taxon>
        <taxon>Acanthoscelides</taxon>
    </lineage>
</organism>
<keyword evidence="5" id="KW-0687">Ribonucleoprotein</keyword>
<comment type="caution">
    <text evidence="8">The sequence shown here is derived from an EMBL/GenBank/DDBJ whole genome shotgun (WGS) entry which is preliminary data.</text>
</comment>
<evidence type="ECO:0000256" key="5">
    <source>
        <dbReference type="ARBA" id="ARBA00023274"/>
    </source>
</evidence>
<dbReference type="Gene3D" id="3.30.780.10">
    <property type="entry name" value="SUI1-like domain"/>
    <property type="match status" value="1"/>
</dbReference>
<keyword evidence="9" id="KW-1185">Reference proteome</keyword>
<dbReference type="PANTHER" id="PTHR13477">
    <property type="entry name" value="MITOCHONDRIAL 39S RIBOSOMAL PROTEIN L49"/>
    <property type="match status" value="1"/>
</dbReference>
<reference evidence="8" key="1">
    <citation type="submission" date="2022-03" db="EMBL/GenBank/DDBJ databases">
        <authorList>
            <person name="Sayadi A."/>
        </authorList>
    </citation>
    <scope>NUCLEOTIDE SEQUENCE</scope>
</reference>
<evidence type="ECO:0000256" key="3">
    <source>
        <dbReference type="ARBA" id="ARBA00022980"/>
    </source>
</evidence>
<evidence type="ECO:0000256" key="2">
    <source>
        <dbReference type="ARBA" id="ARBA00005677"/>
    </source>
</evidence>
<evidence type="ECO:0000313" key="9">
    <source>
        <dbReference type="Proteomes" id="UP001152888"/>
    </source>
</evidence>
<keyword evidence="3" id="KW-0689">Ribosomal protein</keyword>
<dbReference type="Pfam" id="PF05046">
    <property type="entry name" value="Img2"/>
    <property type="match status" value="1"/>
</dbReference>
<name>A0A9P0L4C7_ACAOB</name>
<gene>
    <name evidence="8" type="ORF">ACAOBT_LOCUS15823</name>
</gene>
<dbReference type="InterPro" id="IPR007740">
    <property type="entry name" value="Ribosomal_mL49"/>
</dbReference>
<comment type="similarity">
    <text evidence="2">Belongs to the mitochondrion-specific ribosomal protein mL49 family.</text>
</comment>
<evidence type="ECO:0000256" key="6">
    <source>
        <dbReference type="ARBA" id="ARBA00035191"/>
    </source>
</evidence>
<dbReference type="OrthoDB" id="19439at2759"/>
<evidence type="ECO:0000256" key="4">
    <source>
        <dbReference type="ARBA" id="ARBA00023128"/>
    </source>
</evidence>
<dbReference type="GO" id="GO:0005762">
    <property type="term" value="C:mitochondrial large ribosomal subunit"/>
    <property type="evidence" value="ECO:0007669"/>
    <property type="project" value="TreeGrafter"/>
</dbReference>
<dbReference type="GO" id="GO:0003735">
    <property type="term" value="F:structural constituent of ribosome"/>
    <property type="evidence" value="ECO:0007669"/>
    <property type="project" value="InterPro"/>
</dbReference>
<accession>A0A9P0L4C7</accession>
<sequence>MAVITLKIGKLVNQNYTRIHPKLSQIVRPSSYQSSQFLEDLRDVKVKYEVTKDPVDWSFVERALPPTVVPEPVKKDKYPSGWRPQADNLKDRHYFIERTKNHMIPVYLELERRNTKKTTVIRKIQGDVFKLEKDLLAFLQKESFYPIRSQVNEFAGIIKIGGDFECRCKIFSREKTVLSLFILFS</sequence>
<protein>
    <recommendedName>
        <fullName evidence="6">Large ribosomal subunit protein mL49</fullName>
    </recommendedName>
    <alternativeName>
        <fullName evidence="7">39S ribosomal protein L49, mitochondrial</fullName>
    </alternativeName>
</protein>
<proteinExistence type="inferred from homology"/>
<keyword evidence="4" id="KW-0496">Mitochondrion</keyword>
<dbReference type="FunFam" id="3.30.780.10:FF:000009">
    <property type="entry name" value="39S ribosomal protein L49, mitochondrial"/>
    <property type="match status" value="1"/>
</dbReference>
<dbReference type="PANTHER" id="PTHR13477:SF0">
    <property type="entry name" value="LARGE RIBOSOMAL SUBUNIT PROTEIN ML49"/>
    <property type="match status" value="1"/>
</dbReference>